<comment type="caution">
    <text evidence="9">The sequence shown here is derived from an EMBL/GenBank/DDBJ whole genome shotgun (WGS) entry which is preliminary data.</text>
</comment>
<keyword evidence="5 7" id="KW-1133">Transmembrane helix</keyword>
<dbReference type="CDD" id="cd06261">
    <property type="entry name" value="TM_PBP2"/>
    <property type="match status" value="2"/>
</dbReference>
<dbReference type="GO" id="GO:0005275">
    <property type="term" value="F:amine transmembrane transporter activity"/>
    <property type="evidence" value="ECO:0007669"/>
    <property type="project" value="TreeGrafter"/>
</dbReference>
<evidence type="ECO:0000256" key="5">
    <source>
        <dbReference type="ARBA" id="ARBA00022989"/>
    </source>
</evidence>
<evidence type="ECO:0000256" key="4">
    <source>
        <dbReference type="ARBA" id="ARBA00022692"/>
    </source>
</evidence>
<evidence type="ECO:0000313" key="9">
    <source>
        <dbReference type="EMBL" id="MBN9673885.1"/>
    </source>
</evidence>
<reference evidence="9" key="1">
    <citation type="submission" date="2020-12" db="EMBL/GenBank/DDBJ databases">
        <title>Oil enriched cultivation method for isolating marine PHA-producing bacteria.</title>
        <authorList>
            <person name="Zheng W."/>
            <person name="Yu S."/>
            <person name="Huang Y."/>
        </authorList>
    </citation>
    <scope>NUCLEOTIDE SEQUENCE</scope>
    <source>
        <strain evidence="9">SY-2-12</strain>
    </source>
</reference>
<protein>
    <submittedName>
        <fullName evidence="9">ABC transporter permease subunit</fullName>
    </submittedName>
</protein>
<feature type="transmembrane region" description="Helical" evidence="7">
    <location>
        <begin position="214"/>
        <end position="240"/>
    </location>
</feature>
<dbReference type="GO" id="GO:0043190">
    <property type="term" value="C:ATP-binding cassette (ABC) transporter complex"/>
    <property type="evidence" value="ECO:0007669"/>
    <property type="project" value="TreeGrafter"/>
</dbReference>
<comment type="similarity">
    <text evidence="7">Belongs to the binding-protein-dependent transport system permease family.</text>
</comment>
<feature type="transmembrane region" description="Helical" evidence="7">
    <location>
        <begin position="171"/>
        <end position="194"/>
    </location>
</feature>
<accession>A0A939ELR7</accession>
<dbReference type="PANTHER" id="PTHR47737:SF1">
    <property type="entry name" value="GLYCINE BETAINE_PROLINE BETAINE TRANSPORT SYSTEM PERMEASE PROTEIN PROW"/>
    <property type="match status" value="1"/>
</dbReference>
<evidence type="ECO:0000313" key="10">
    <source>
        <dbReference type="Proteomes" id="UP000664096"/>
    </source>
</evidence>
<organism evidence="9 10">
    <name type="scientific">Roseibium aggregatum</name>
    <dbReference type="NCBI Taxonomy" id="187304"/>
    <lineage>
        <taxon>Bacteria</taxon>
        <taxon>Pseudomonadati</taxon>
        <taxon>Pseudomonadota</taxon>
        <taxon>Alphaproteobacteria</taxon>
        <taxon>Hyphomicrobiales</taxon>
        <taxon>Stappiaceae</taxon>
        <taxon>Roseibium</taxon>
    </lineage>
</organism>
<feature type="transmembrane region" description="Helical" evidence="7">
    <location>
        <begin position="293"/>
        <end position="313"/>
    </location>
</feature>
<dbReference type="InterPro" id="IPR035906">
    <property type="entry name" value="MetI-like_sf"/>
</dbReference>
<evidence type="ECO:0000256" key="6">
    <source>
        <dbReference type="ARBA" id="ARBA00023136"/>
    </source>
</evidence>
<dbReference type="InterPro" id="IPR000515">
    <property type="entry name" value="MetI-like"/>
</dbReference>
<evidence type="ECO:0000256" key="2">
    <source>
        <dbReference type="ARBA" id="ARBA00022448"/>
    </source>
</evidence>
<keyword evidence="4 7" id="KW-0812">Transmembrane</keyword>
<feature type="transmembrane region" description="Helical" evidence="7">
    <location>
        <begin position="147"/>
        <end position="164"/>
    </location>
</feature>
<feature type="transmembrane region" description="Helical" evidence="7">
    <location>
        <begin position="371"/>
        <end position="391"/>
    </location>
</feature>
<comment type="subcellular location">
    <subcellularLocation>
        <location evidence="1 7">Cell membrane</location>
        <topology evidence="1 7">Multi-pass membrane protein</topology>
    </subcellularLocation>
</comment>
<dbReference type="AlphaFoldDB" id="A0A939ELR7"/>
<feature type="transmembrane region" description="Helical" evidence="7">
    <location>
        <begin position="547"/>
        <end position="566"/>
    </location>
</feature>
<dbReference type="Pfam" id="PF00528">
    <property type="entry name" value="BPD_transp_1"/>
    <property type="match status" value="2"/>
</dbReference>
<dbReference type="SUPFAM" id="SSF161098">
    <property type="entry name" value="MetI-like"/>
    <property type="match status" value="2"/>
</dbReference>
<dbReference type="GO" id="GO:0015226">
    <property type="term" value="F:carnitine transmembrane transporter activity"/>
    <property type="evidence" value="ECO:0007669"/>
    <property type="project" value="TreeGrafter"/>
</dbReference>
<evidence type="ECO:0000256" key="7">
    <source>
        <dbReference type="RuleBase" id="RU363032"/>
    </source>
</evidence>
<feature type="domain" description="ABC transmembrane type-1" evidence="8">
    <location>
        <begin position="163"/>
        <end position="346"/>
    </location>
</feature>
<gene>
    <name evidence="9" type="ORF">JF539_26245</name>
</gene>
<dbReference type="PANTHER" id="PTHR47737">
    <property type="entry name" value="GLYCINE BETAINE/PROLINE BETAINE TRANSPORT SYSTEM PERMEASE PROTEIN PROW"/>
    <property type="match status" value="1"/>
</dbReference>
<dbReference type="GO" id="GO:0031460">
    <property type="term" value="P:glycine betaine transport"/>
    <property type="evidence" value="ECO:0007669"/>
    <property type="project" value="TreeGrafter"/>
</dbReference>
<feature type="transmembrane region" description="Helical" evidence="7">
    <location>
        <begin position="487"/>
        <end position="509"/>
    </location>
</feature>
<dbReference type="FunFam" id="1.10.3720.10:FF:000001">
    <property type="entry name" value="Glycine betaine ABC transporter, permease"/>
    <property type="match status" value="2"/>
</dbReference>
<dbReference type="PROSITE" id="PS50928">
    <property type="entry name" value="ABC_TM1"/>
    <property type="match status" value="2"/>
</dbReference>
<feature type="transmembrane region" description="Helical" evidence="7">
    <location>
        <begin position="464"/>
        <end position="481"/>
    </location>
</feature>
<feature type="transmembrane region" description="Helical" evidence="7">
    <location>
        <begin position="603"/>
        <end position="625"/>
    </location>
</feature>
<dbReference type="RefSeq" id="WP_207144187.1">
    <property type="nucleotide sequence ID" value="NZ_JAEKJZ010000008.1"/>
</dbReference>
<feature type="transmembrane region" description="Helical" evidence="7">
    <location>
        <begin position="24"/>
        <end position="44"/>
    </location>
</feature>
<evidence type="ECO:0000256" key="1">
    <source>
        <dbReference type="ARBA" id="ARBA00004651"/>
    </source>
</evidence>
<keyword evidence="2 7" id="KW-0813">Transport</keyword>
<proteinExistence type="inferred from homology"/>
<dbReference type="Gene3D" id="1.10.3720.10">
    <property type="entry name" value="MetI-like"/>
    <property type="match status" value="2"/>
</dbReference>
<feature type="transmembrane region" description="Helical" evidence="7">
    <location>
        <begin position="521"/>
        <end position="541"/>
    </location>
</feature>
<dbReference type="GO" id="GO:0015871">
    <property type="term" value="P:choline transport"/>
    <property type="evidence" value="ECO:0007669"/>
    <property type="project" value="TreeGrafter"/>
</dbReference>
<evidence type="ECO:0000259" key="8">
    <source>
        <dbReference type="PROSITE" id="PS50928"/>
    </source>
</evidence>
<dbReference type="Proteomes" id="UP000664096">
    <property type="component" value="Unassembled WGS sequence"/>
</dbReference>
<feature type="domain" description="ABC transmembrane type-1" evidence="8">
    <location>
        <begin position="484"/>
        <end position="667"/>
    </location>
</feature>
<dbReference type="EMBL" id="JAEKJZ010000008">
    <property type="protein sequence ID" value="MBN9673885.1"/>
    <property type="molecule type" value="Genomic_DNA"/>
</dbReference>
<feature type="transmembrane region" description="Helical" evidence="7">
    <location>
        <begin position="122"/>
        <end position="141"/>
    </location>
</feature>
<feature type="transmembrane region" description="Helical" evidence="7">
    <location>
        <begin position="325"/>
        <end position="342"/>
    </location>
</feature>
<name>A0A939ELR7_9HYPH</name>
<sequence>MSEGLVTQVKPATVPGGLLTASRVFWIGLFAVTWVLSTWSFALYKALDARWIIRFPKAYELPLEGWISDAINWLVDDLSFGLFTFRDVTRFISALIEAPYDFVRDLLIDGLMLGQGQQAVEILAPLSWIAIIAIMVGLALYARDRTLALLVGGCFSYLAVFGQWESAMITLSSVLIAVPLGVAGGLALGIAAYRSHKFESMLRPVLDLMQTVPVFAYLVPILVLFGFGPVAALIATVIYAMPPMVRISTVALQTVPEEVIEAGHMVGCRPRQLMWKVLIPSAMPMLMVGVNQVIMLTLNMVIIASMIGAGGLGYDVLAALRRLDIGGGIEAGLAIVVMAIALDRLSQAFSVSQVRAHPDPKLLFYRRYPRFSTVAAIVVATTLAGMFVPAIQEYPEKFTITTGTFWNSAMEWINVNFFDAIEAVKTLLFNVLLLPVKRFFAGIPWAWGIVAVALAAGRVGGWRLGTMAGVMTAFIAASGLWREAMTTIYLCSVSVLIASLLGIPLGIWAGQSARANSVIGVLIDTLQTLPSFVYLIPVVMLFRVGDFSAIVAVVLYALAPAVRFAAHGIRSIDGELIEAGKVSGCTERQILWRIKLPLAAPSLLLGLNQTIMLAISMLVITALVGTRDLGQEVYIALTKANTGQGIVAGLAVAFIAIISDRVVTALARSSQEKLGLK</sequence>
<evidence type="ECO:0000256" key="3">
    <source>
        <dbReference type="ARBA" id="ARBA00022475"/>
    </source>
</evidence>
<keyword evidence="6 7" id="KW-0472">Membrane</keyword>
<keyword evidence="3" id="KW-1003">Cell membrane</keyword>
<feature type="transmembrane region" description="Helical" evidence="7">
    <location>
        <begin position="645"/>
        <end position="667"/>
    </location>
</feature>